<name>A0A151NT23_ALLMI</name>
<keyword evidence="1" id="KW-0732">Signal</keyword>
<organism evidence="2 3">
    <name type="scientific">Alligator mississippiensis</name>
    <name type="common">American alligator</name>
    <dbReference type="NCBI Taxonomy" id="8496"/>
    <lineage>
        <taxon>Eukaryota</taxon>
        <taxon>Metazoa</taxon>
        <taxon>Chordata</taxon>
        <taxon>Craniata</taxon>
        <taxon>Vertebrata</taxon>
        <taxon>Euteleostomi</taxon>
        <taxon>Archelosauria</taxon>
        <taxon>Archosauria</taxon>
        <taxon>Crocodylia</taxon>
        <taxon>Alligatoridae</taxon>
        <taxon>Alligatorinae</taxon>
        <taxon>Alligator</taxon>
    </lineage>
</organism>
<evidence type="ECO:0000256" key="1">
    <source>
        <dbReference type="SAM" id="SignalP"/>
    </source>
</evidence>
<feature type="chain" id="PRO_5007586342" evidence="1">
    <location>
        <begin position="29"/>
        <end position="100"/>
    </location>
</feature>
<comment type="caution">
    <text evidence="2">The sequence shown here is derived from an EMBL/GenBank/DDBJ whole genome shotgun (WGS) entry which is preliminary data.</text>
</comment>
<evidence type="ECO:0000313" key="3">
    <source>
        <dbReference type="Proteomes" id="UP000050525"/>
    </source>
</evidence>
<reference evidence="2 3" key="1">
    <citation type="journal article" date="2012" name="Genome Biol.">
        <title>Sequencing three crocodilian genomes to illuminate the evolution of archosaurs and amniotes.</title>
        <authorList>
            <person name="St John J.A."/>
            <person name="Braun E.L."/>
            <person name="Isberg S.R."/>
            <person name="Miles L.G."/>
            <person name="Chong A.Y."/>
            <person name="Gongora J."/>
            <person name="Dalzell P."/>
            <person name="Moran C."/>
            <person name="Bed'hom B."/>
            <person name="Abzhanov A."/>
            <person name="Burgess S.C."/>
            <person name="Cooksey A.M."/>
            <person name="Castoe T.A."/>
            <person name="Crawford N.G."/>
            <person name="Densmore L.D."/>
            <person name="Drew J.C."/>
            <person name="Edwards S.V."/>
            <person name="Faircloth B.C."/>
            <person name="Fujita M.K."/>
            <person name="Greenwold M.J."/>
            <person name="Hoffmann F.G."/>
            <person name="Howard J.M."/>
            <person name="Iguchi T."/>
            <person name="Janes D.E."/>
            <person name="Khan S.Y."/>
            <person name="Kohno S."/>
            <person name="de Koning A.J."/>
            <person name="Lance S.L."/>
            <person name="McCarthy F.M."/>
            <person name="McCormack J.E."/>
            <person name="Merchant M.E."/>
            <person name="Peterson D.G."/>
            <person name="Pollock D.D."/>
            <person name="Pourmand N."/>
            <person name="Raney B.J."/>
            <person name="Roessler K.A."/>
            <person name="Sanford J.R."/>
            <person name="Sawyer R.H."/>
            <person name="Schmidt C.J."/>
            <person name="Triplett E.W."/>
            <person name="Tuberville T.D."/>
            <person name="Venegas-Anaya M."/>
            <person name="Howard J.T."/>
            <person name="Jarvis E.D."/>
            <person name="Guillette L.J.Jr."/>
            <person name="Glenn T.C."/>
            <person name="Green R.E."/>
            <person name="Ray D.A."/>
        </authorList>
    </citation>
    <scope>NUCLEOTIDE SEQUENCE [LARGE SCALE GENOMIC DNA]</scope>
    <source>
        <strain evidence="2">KSC_2009_1</strain>
    </source>
</reference>
<dbReference type="EMBL" id="AKHW03002098">
    <property type="protein sequence ID" value="KYO40021.1"/>
    <property type="molecule type" value="Genomic_DNA"/>
</dbReference>
<gene>
    <name evidence="2" type="ORF">Y1Q_0006557</name>
</gene>
<evidence type="ECO:0000313" key="2">
    <source>
        <dbReference type="EMBL" id="KYO40021.1"/>
    </source>
</evidence>
<sequence length="100" mass="11000">MHCSAASLHGPTAHPLLSMLAFLDSLQLLEMPDGLSSGKSWPGFGQADVKPDITVSLLLEKLQQKESVRQILEVAYDFQVPLPDGKLKSICFALYTQCQR</sequence>
<feature type="signal peptide" evidence="1">
    <location>
        <begin position="1"/>
        <end position="28"/>
    </location>
</feature>
<dbReference type="Proteomes" id="UP000050525">
    <property type="component" value="Unassembled WGS sequence"/>
</dbReference>
<protein>
    <submittedName>
        <fullName evidence="2">Uncharacterized protein</fullName>
    </submittedName>
</protein>
<dbReference type="AlphaFoldDB" id="A0A151NT23"/>
<keyword evidence="3" id="KW-1185">Reference proteome</keyword>
<proteinExistence type="predicted"/>
<accession>A0A151NT23</accession>